<evidence type="ECO:0000313" key="3">
    <source>
        <dbReference type="EMBL" id="MFD2674960.1"/>
    </source>
</evidence>
<dbReference type="SUPFAM" id="SSF140453">
    <property type="entry name" value="EsxAB dimer-like"/>
    <property type="match status" value="1"/>
</dbReference>
<dbReference type="InterPro" id="IPR010310">
    <property type="entry name" value="T7SS_ESAT-6-like"/>
</dbReference>
<evidence type="ECO:0000256" key="1">
    <source>
        <dbReference type="RuleBase" id="RU362001"/>
    </source>
</evidence>
<feature type="region of interest" description="Disordered" evidence="2">
    <location>
        <begin position="1"/>
        <end position="22"/>
    </location>
</feature>
<proteinExistence type="inferred from homology"/>
<keyword evidence="4" id="KW-1185">Reference proteome</keyword>
<sequence>MSQTFTGEGAIEAGASAADDARQNLSSIVSRLQGEMEAIRPQFQGAAANAFQSAMGSWSENAEKIISTLDQFSSDLRGTQADITSTDDDRASAMANQEEAGLVNFSYPGA</sequence>
<gene>
    <name evidence="3" type="ORF">ACFSUQ_06585</name>
</gene>
<dbReference type="EMBL" id="JBHUNF010000004">
    <property type="protein sequence ID" value="MFD2674960.1"/>
    <property type="molecule type" value="Genomic_DNA"/>
</dbReference>
<dbReference type="RefSeq" id="WP_066058518.1">
    <property type="nucleotide sequence ID" value="NZ_JBHUNF010000004.1"/>
</dbReference>
<feature type="compositionally biased region" description="Low complexity" evidence="2">
    <location>
        <begin position="7"/>
        <end position="18"/>
    </location>
</feature>
<comment type="caution">
    <text evidence="3">The sequence shown here is derived from an EMBL/GenBank/DDBJ whole genome shotgun (WGS) entry which is preliminary data.</text>
</comment>
<accession>A0ABW5RJL3</accession>
<reference evidence="4" key="1">
    <citation type="journal article" date="2019" name="Int. J. Syst. Evol. Microbiol.">
        <title>The Global Catalogue of Microorganisms (GCM) 10K type strain sequencing project: providing services to taxonomists for standard genome sequencing and annotation.</title>
        <authorList>
            <consortium name="The Broad Institute Genomics Platform"/>
            <consortium name="The Broad Institute Genome Sequencing Center for Infectious Disease"/>
            <person name="Wu L."/>
            <person name="Ma J."/>
        </authorList>
    </citation>
    <scope>NUCLEOTIDE SEQUENCE [LARGE SCALE GENOMIC DNA]</scope>
    <source>
        <strain evidence="4">TISTR 1511</strain>
    </source>
</reference>
<dbReference type="NCBIfam" id="TIGR03930">
    <property type="entry name" value="WXG100_ESAT6"/>
    <property type="match status" value="1"/>
</dbReference>
<name>A0ABW5RJL3_9MICO</name>
<dbReference type="InterPro" id="IPR036689">
    <property type="entry name" value="ESAT-6-like_sf"/>
</dbReference>
<dbReference type="Gene3D" id="1.10.287.1060">
    <property type="entry name" value="ESAT-6-like"/>
    <property type="match status" value="1"/>
</dbReference>
<evidence type="ECO:0000256" key="2">
    <source>
        <dbReference type="SAM" id="MobiDB-lite"/>
    </source>
</evidence>
<dbReference type="Proteomes" id="UP001597453">
    <property type="component" value="Unassembled WGS sequence"/>
</dbReference>
<evidence type="ECO:0000313" key="4">
    <source>
        <dbReference type="Proteomes" id="UP001597453"/>
    </source>
</evidence>
<protein>
    <recommendedName>
        <fullName evidence="1">ESAT-6-like protein</fullName>
    </recommendedName>
</protein>
<organism evidence="3 4">
    <name type="scientific">Gulosibacter bifidus</name>
    <dbReference type="NCBI Taxonomy" id="272239"/>
    <lineage>
        <taxon>Bacteria</taxon>
        <taxon>Bacillati</taxon>
        <taxon>Actinomycetota</taxon>
        <taxon>Actinomycetes</taxon>
        <taxon>Micrococcales</taxon>
        <taxon>Microbacteriaceae</taxon>
        <taxon>Gulosibacter</taxon>
    </lineage>
</organism>
<comment type="similarity">
    <text evidence="1">Belongs to the WXG100 family.</text>
</comment>
<dbReference type="Pfam" id="PF06013">
    <property type="entry name" value="WXG100"/>
    <property type="match status" value="1"/>
</dbReference>